<evidence type="ECO:0000313" key="2">
    <source>
        <dbReference type="Proteomes" id="UP000542111"/>
    </source>
</evidence>
<dbReference type="AlphaFoldDB" id="A0A7Y1MLL8"/>
<accession>A0A7Y1MLL8</accession>
<organism evidence="1 2">
    <name type="scientific">Pseudomonas gessardii</name>
    <dbReference type="NCBI Taxonomy" id="78544"/>
    <lineage>
        <taxon>Bacteria</taxon>
        <taxon>Pseudomonadati</taxon>
        <taxon>Pseudomonadota</taxon>
        <taxon>Gammaproteobacteria</taxon>
        <taxon>Pseudomonadales</taxon>
        <taxon>Pseudomonadaceae</taxon>
        <taxon>Pseudomonas</taxon>
    </lineage>
</organism>
<name>A0A7Y1MLL8_9PSED</name>
<dbReference type="Proteomes" id="UP000542111">
    <property type="component" value="Unassembled WGS sequence"/>
</dbReference>
<proteinExistence type="predicted"/>
<reference evidence="1 2" key="1">
    <citation type="journal article" date="2020" name="Front. Microbiol.">
        <title>Genetic Organization of the aprX-lipA2 Operon Affects the Proteolytic Potential of Pseudomonas Species in Milk.</title>
        <authorList>
            <person name="Maier C."/>
            <person name="Huptas C."/>
            <person name="von Neubeck M."/>
            <person name="Scherer S."/>
            <person name="Wenning M."/>
            <person name="Lucking G."/>
        </authorList>
    </citation>
    <scope>NUCLEOTIDE SEQUENCE [LARGE SCALE GENOMIC DNA]</scope>
    <source>
        <strain evidence="1 2">G4779</strain>
    </source>
</reference>
<comment type="caution">
    <text evidence="1">The sequence shown here is derived from an EMBL/GenBank/DDBJ whole genome shotgun (WGS) entry which is preliminary data.</text>
</comment>
<sequence length="96" mass="10403">MLKQDGPFASNFINQLKRHTGDWGAANHNSDSRADAAYNLAQVATYIDGRDGLKRQGSALQNDQRVQGFGHFGSASSGSEAQLLKAFSERGYSALR</sequence>
<gene>
    <name evidence="1" type="ORF">HBO33_04790</name>
</gene>
<evidence type="ECO:0000313" key="1">
    <source>
        <dbReference type="EMBL" id="NNA94475.1"/>
    </source>
</evidence>
<dbReference type="EMBL" id="JAAQYP010000005">
    <property type="protein sequence ID" value="NNA94475.1"/>
    <property type="molecule type" value="Genomic_DNA"/>
</dbReference>
<protein>
    <submittedName>
        <fullName evidence="1">Uncharacterized protein</fullName>
    </submittedName>
</protein>